<accession>A0A6A5UGA5</accession>
<dbReference type="Proteomes" id="UP000800035">
    <property type="component" value="Unassembled WGS sequence"/>
</dbReference>
<organism evidence="2 3">
    <name type="scientific">Byssothecium circinans</name>
    <dbReference type="NCBI Taxonomy" id="147558"/>
    <lineage>
        <taxon>Eukaryota</taxon>
        <taxon>Fungi</taxon>
        <taxon>Dikarya</taxon>
        <taxon>Ascomycota</taxon>
        <taxon>Pezizomycotina</taxon>
        <taxon>Dothideomycetes</taxon>
        <taxon>Pleosporomycetidae</taxon>
        <taxon>Pleosporales</taxon>
        <taxon>Massarineae</taxon>
        <taxon>Massarinaceae</taxon>
        <taxon>Byssothecium</taxon>
    </lineage>
</organism>
<feature type="region of interest" description="Disordered" evidence="1">
    <location>
        <begin position="279"/>
        <end position="385"/>
    </location>
</feature>
<dbReference type="EMBL" id="ML976980">
    <property type="protein sequence ID" value="KAF1961956.1"/>
    <property type="molecule type" value="Genomic_DNA"/>
</dbReference>
<feature type="compositionally biased region" description="Low complexity" evidence="1">
    <location>
        <begin position="364"/>
        <end position="373"/>
    </location>
</feature>
<protein>
    <submittedName>
        <fullName evidence="2">Uncharacterized protein</fullName>
    </submittedName>
</protein>
<dbReference type="AlphaFoldDB" id="A0A6A5UGA5"/>
<feature type="compositionally biased region" description="Low complexity" evidence="1">
    <location>
        <begin position="326"/>
        <end position="335"/>
    </location>
</feature>
<name>A0A6A5UGA5_9PLEO</name>
<sequence length="732" mass="81337">MSFGFSPSDVINLVQYSTRVYVAFKDANDNSETQVASLVRSFSAFHHYLLQFNEHMKEYGKPLPLPYHDFRETLKRCEETIEPYKDNLVDRKMSMKKFIYTIKYIGKEKEIENLRRQIDWHCQVLQLHMSSLILRSQSEGKRQTESLTDSTSFRTVSIGGQTTNAIGSSSRTAPLALPAPSEADQWYKDSQNLSRRLKRGDERFAIEEGGLSRPLSLGATSTVVPARDDQTVTAMYHLTLEDLLLIEENRAKRIAAEQRTHLLPSEAVRQEVRNLPPIPQRTYTLDTDHSGLFSGFETDHGPSMSESTATIRPTLGSPTPAPPSAPLTTSPTGSPQIPASYFEPVNWTGVSPSVLPSSPPPTGRTPSVSTVPSDLSASPGSHLPPNGLGVSTIATTPEDEAHILCPRLSTASLVTIALGPGALQWNKLCHKVHVERASPQGVESRICDVQWRKREDGGITLRSLYRSSITKEVKVWVTQQFPATGPSTPLTTSYPDGDVSIEFPNASFGKLDKGCTDIKYTLTGTEASTKFQTLLYTNDGKDAAELLFDRPIATICSNLHKPECRGKNLRLWKRREVQMGLNGIEVVDVLELLFYTSALPEGKAHWVKEPHYSFQWLDSSVCKKSAEKLKLIVSKEPGKWSREKVFPRRKSSKSSSNDENYDVEPGKRRRSTMVSGASSVESGISARSMIGGGRCAQGNLHKLGCSEVDIKFQKASDRRDFIEVWSTYVKPL</sequence>
<evidence type="ECO:0000313" key="2">
    <source>
        <dbReference type="EMBL" id="KAF1961956.1"/>
    </source>
</evidence>
<evidence type="ECO:0000313" key="3">
    <source>
        <dbReference type="Proteomes" id="UP000800035"/>
    </source>
</evidence>
<evidence type="ECO:0000256" key="1">
    <source>
        <dbReference type="SAM" id="MobiDB-lite"/>
    </source>
</evidence>
<feature type="region of interest" description="Disordered" evidence="1">
    <location>
        <begin position="643"/>
        <end position="680"/>
    </location>
</feature>
<gene>
    <name evidence="2" type="ORF">CC80DRAFT_512992</name>
</gene>
<dbReference type="OrthoDB" id="4172108at2759"/>
<reference evidence="2" key="1">
    <citation type="journal article" date="2020" name="Stud. Mycol.">
        <title>101 Dothideomycetes genomes: a test case for predicting lifestyles and emergence of pathogens.</title>
        <authorList>
            <person name="Haridas S."/>
            <person name="Albert R."/>
            <person name="Binder M."/>
            <person name="Bloem J."/>
            <person name="Labutti K."/>
            <person name="Salamov A."/>
            <person name="Andreopoulos B."/>
            <person name="Baker S."/>
            <person name="Barry K."/>
            <person name="Bills G."/>
            <person name="Bluhm B."/>
            <person name="Cannon C."/>
            <person name="Castanera R."/>
            <person name="Culley D."/>
            <person name="Daum C."/>
            <person name="Ezra D."/>
            <person name="Gonzalez J."/>
            <person name="Henrissat B."/>
            <person name="Kuo A."/>
            <person name="Liang C."/>
            <person name="Lipzen A."/>
            <person name="Lutzoni F."/>
            <person name="Magnuson J."/>
            <person name="Mondo S."/>
            <person name="Nolan M."/>
            <person name="Ohm R."/>
            <person name="Pangilinan J."/>
            <person name="Park H.-J."/>
            <person name="Ramirez L."/>
            <person name="Alfaro M."/>
            <person name="Sun H."/>
            <person name="Tritt A."/>
            <person name="Yoshinaga Y."/>
            <person name="Zwiers L.-H."/>
            <person name="Turgeon B."/>
            <person name="Goodwin S."/>
            <person name="Spatafora J."/>
            <person name="Crous P."/>
            <person name="Grigoriev I."/>
        </authorList>
    </citation>
    <scope>NUCLEOTIDE SEQUENCE</scope>
    <source>
        <strain evidence="2">CBS 675.92</strain>
    </source>
</reference>
<proteinExistence type="predicted"/>
<keyword evidence="3" id="KW-1185">Reference proteome</keyword>